<gene>
    <name evidence="3" type="ORF">SLS62_000371</name>
</gene>
<evidence type="ECO:0000313" key="3">
    <source>
        <dbReference type="EMBL" id="KAK7757359.1"/>
    </source>
</evidence>
<feature type="region of interest" description="Disordered" evidence="1">
    <location>
        <begin position="1"/>
        <end position="127"/>
    </location>
</feature>
<dbReference type="InterPro" id="IPR000757">
    <property type="entry name" value="Beta-glucanase-like"/>
</dbReference>
<proteinExistence type="predicted"/>
<organism evidence="3 4">
    <name type="scientific">Diatrype stigma</name>
    <dbReference type="NCBI Taxonomy" id="117547"/>
    <lineage>
        <taxon>Eukaryota</taxon>
        <taxon>Fungi</taxon>
        <taxon>Dikarya</taxon>
        <taxon>Ascomycota</taxon>
        <taxon>Pezizomycotina</taxon>
        <taxon>Sordariomycetes</taxon>
        <taxon>Xylariomycetidae</taxon>
        <taxon>Xylariales</taxon>
        <taxon>Diatrypaceae</taxon>
        <taxon>Diatrype</taxon>
    </lineage>
</organism>
<comment type="caution">
    <text evidence="3">The sequence shown here is derived from an EMBL/GenBank/DDBJ whole genome shotgun (WGS) entry which is preliminary data.</text>
</comment>
<dbReference type="InterPro" id="IPR050546">
    <property type="entry name" value="Glycosyl_Hydrlase_16"/>
</dbReference>
<accession>A0AAN9UXE7</accession>
<dbReference type="Proteomes" id="UP001320420">
    <property type="component" value="Unassembled WGS sequence"/>
</dbReference>
<feature type="compositionally biased region" description="Polar residues" evidence="1">
    <location>
        <begin position="24"/>
        <end position="35"/>
    </location>
</feature>
<keyword evidence="4" id="KW-1185">Reference proteome</keyword>
<protein>
    <recommendedName>
        <fullName evidence="2">GH16 domain-containing protein</fullName>
    </recommendedName>
</protein>
<dbReference type="PANTHER" id="PTHR10963">
    <property type="entry name" value="GLYCOSYL HYDROLASE-RELATED"/>
    <property type="match status" value="1"/>
</dbReference>
<sequence length="414" mass="45100">MSFFNQLKNKAEELNKKHNIVPSFGQNHQPQQQGHAPSPYHQNYPGQPQPQPQYPGYNQPAPPPPGSWQQQQQSPSQLAAYGNYYAEAPPPPIPYHSRPGGSSGAGGSSFGNPSVGNADPTAPAPRVYWRPDFSPATPVSQAFEHKQGHGEPYGWGNNELQVYTASPANSFHTVTTSTSTNPTTGQQQPHPILVVRAIAQPQHPDPEARFTSARLVSRTSLGSDSGGALSATLTLPCAPGVWPAFWLLPREPFRWPRDGEVDVAETWDGDGVNRACLHWGYYDGAPGEPEKHRVRETRVPDLGSRPGGVRFDFVWYTGGNGNGNGNGGANGTRLMWYVDGRPVMRNWMPEGARPIGDFCVLLNVAMGGNVCQGKVPREGVYDLVVHDLHMSEAPEGGWGRFEADWQRCPDGAVM</sequence>
<dbReference type="EMBL" id="JAKJXP020000002">
    <property type="protein sequence ID" value="KAK7757359.1"/>
    <property type="molecule type" value="Genomic_DNA"/>
</dbReference>
<dbReference type="Gene3D" id="2.60.120.200">
    <property type="match status" value="1"/>
</dbReference>
<dbReference type="Pfam" id="PF26113">
    <property type="entry name" value="GH16_XgeA"/>
    <property type="match status" value="1"/>
</dbReference>
<feature type="domain" description="GH16" evidence="2">
    <location>
        <begin position="83"/>
        <end position="414"/>
    </location>
</feature>
<evidence type="ECO:0000256" key="1">
    <source>
        <dbReference type="SAM" id="MobiDB-lite"/>
    </source>
</evidence>
<dbReference type="PANTHER" id="PTHR10963:SF53">
    <property type="entry name" value="GH16 DOMAIN-CONTAINING PROTEIN"/>
    <property type="match status" value="1"/>
</dbReference>
<dbReference type="AlphaFoldDB" id="A0AAN9UXE7"/>
<feature type="compositionally biased region" description="Low complexity" evidence="1">
    <location>
        <begin position="67"/>
        <end position="77"/>
    </location>
</feature>
<dbReference type="InterPro" id="IPR013320">
    <property type="entry name" value="ConA-like_dom_sf"/>
</dbReference>
<evidence type="ECO:0000259" key="2">
    <source>
        <dbReference type="PROSITE" id="PS51762"/>
    </source>
</evidence>
<evidence type="ECO:0000313" key="4">
    <source>
        <dbReference type="Proteomes" id="UP001320420"/>
    </source>
</evidence>
<dbReference type="GO" id="GO:0004553">
    <property type="term" value="F:hydrolase activity, hydrolyzing O-glycosyl compounds"/>
    <property type="evidence" value="ECO:0007669"/>
    <property type="project" value="InterPro"/>
</dbReference>
<dbReference type="SUPFAM" id="SSF49899">
    <property type="entry name" value="Concanavalin A-like lectins/glucanases"/>
    <property type="match status" value="1"/>
</dbReference>
<dbReference type="GO" id="GO:0005975">
    <property type="term" value="P:carbohydrate metabolic process"/>
    <property type="evidence" value="ECO:0007669"/>
    <property type="project" value="InterPro"/>
</dbReference>
<dbReference type="PROSITE" id="PS51762">
    <property type="entry name" value="GH16_2"/>
    <property type="match status" value="1"/>
</dbReference>
<name>A0AAN9UXE7_9PEZI</name>
<reference evidence="3 4" key="1">
    <citation type="submission" date="2024-02" db="EMBL/GenBank/DDBJ databases">
        <title>De novo assembly and annotation of 12 fungi associated with fruit tree decline syndrome in Ontario, Canada.</title>
        <authorList>
            <person name="Sulman M."/>
            <person name="Ellouze W."/>
            <person name="Ilyukhin E."/>
        </authorList>
    </citation>
    <scope>NUCLEOTIDE SEQUENCE [LARGE SCALE GENOMIC DNA]</scope>
    <source>
        <strain evidence="3 4">M11/M66-122</strain>
    </source>
</reference>